<keyword evidence="4" id="KW-1185">Reference proteome</keyword>
<dbReference type="Pfam" id="PF00144">
    <property type="entry name" value="Beta-lactamase"/>
    <property type="match status" value="1"/>
</dbReference>
<dbReference type="AlphaFoldDB" id="A0A3D9UKH7"/>
<sequence length="444" mass="48488">MSNSLRKSLVRDLERIARDSQIASRTPGLVAGVARESELVWSTAIGVADLDDPQVPLGPDTQFLVASNTKTFTAAMIMQLRDEGRLDLDDRLETHLPGVEHGTVTVRQLLVHGSGMQREPVGDVWDTLEFPDRAGLVDGWNKAERIGRPHLVWHYSNLGFSLLGELVARLDGREWAESLQTRLLDPVGLKRSGLTLTAPHSGQYYVAPFTDVPVREPLLDKGATAAAGALCSTLADMMRWHQFLLDPDEAVLRKDTVAEMLTPQLLVDGSWTGAWGLGFQLVRKDGRTWFGHTGGLPGGITGFFSETTSGVSAGVLNNATNAVAPDATAVALGSLVAERDPALPTPWTPGTTTPDGLTELTGRWFSEGAGFTFVIREGELQARLDRAPDSAPWSRFTQLEPDVYRTVAGREKGERLVVHRHPDGSVRQLNWATYKFTREPLPFG</sequence>
<feature type="domain" description="Beta-lactamase-related" evidence="1">
    <location>
        <begin position="15"/>
        <end position="324"/>
    </location>
</feature>
<dbReference type="RefSeq" id="WP_115922032.1">
    <property type="nucleotide sequence ID" value="NZ_QTUA01000001.1"/>
</dbReference>
<dbReference type="PANTHER" id="PTHR46825:SF7">
    <property type="entry name" value="D-ALANYL-D-ALANINE CARBOXYPEPTIDASE"/>
    <property type="match status" value="1"/>
</dbReference>
<feature type="domain" description="DUF7586" evidence="2">
    <location>
        <begin position="354"/>
        <end position="438"/>
    </location>
</feature>
<dbReference type="InterPro" id="IPR050491">
    <property type="entry name" value="AmpC-like"/>
</dbReference>
<dbReference type="PANTHER" id="PTHR46825">
    <property type="entry name" value="D-ALANYL-D-ALANINE-CARBOXYPEPTIDASE/ENDOPEPTIDASE AMPH"/>
    <property type="match status" value="1"/>
</dbReference>
<reference evidence="3 4" key="1">
    <citation type="submission" date="2018-08" db="EMBL/GenBank/DDBJ databases">
        <title>Sequencing the genomes of 1000 actinobacteria strains.</title>
        <authorList>
            <person name="Klenk H.-P."/>
        </authorList>
    </citation>
    <scope>NUCLEOTIDE SEQUENCE [LARGE SCALE GENOMIC DNA]</scope>
    <source>
        <strain evidence="3 4">DSM 22967</strain>
    </source>
</reference>
<dbReference type="Proteomes" id="UP000256253">
    <property type="component" value="Unassembled WGS sequence"/>
</dbReference>
<dbReference type="Pfam" id="PF24491">
    <property type="entry name" value="DUF7586"/>
    <property type="match status" value="1"/>
</dbReference>
<gene>
    <name evidence="3" type="ORF">DFJ65_0957</name>
</gene>
<organism evidence="3 4">
    <name type="scientific">Calidifontibacter indicus</name>
    <dbReference type="NCBI Taxonomy" id="419650"/>
    <lineage>
        <taxon>Bacteria</taxon>
        <taxon>Bacillati</taxon>
        <taxon>Actinomycetota</taxon>
        <taxon>Actinomycetes</taxon>
        <taxon>Micrococcales</taxon>
        <taxon>Dermacoccaceae</taxon>
        <taxon>Calidifontibacter</taxon>
    </lineage>
</organism>
<proteinExistence type="predicted"/>
<name>A0A3D9UKH7_9MICO</name>
<dbReference type="InterPro" id="IPR012338">
    <property type="entry name" value="Beta-lactam/transpept-like"/>
</dbReference>
<comment type="caution">
    <text evidence="3">The sequence shown here is derived from an EMBL/GenBank/DDBJ whole genome shotgun (WGS) entry which is preliminary data.</text>
</comment>
<dbReference type="OrthoDB" id="3863176at2"/>
<dbReference type="InterPro" id="IPR056008">
    <property type="entry name" value="DUF7586"/>
</dbReference>
<dbReference type="SUPFAM" id="SSF56601">
    <property type="entry name" value="beta-lactamase/transpeptidase-like"/>
    <property type="match status" value="1"/>
</dbReference>
<protein>
    <submittedName>
        <fullName evidence="3">CubicO group peptidase (Beta-lactamase class C family)</fullName>
    </submittedName>
</protein>
<evidence type="ECO:0000313" key="4">
    <source>
        <dbReference type="Proteomes" id="UP000256253"/>
    </source>
</evidence>
<dbReference type="Gene3D" id="3.40.710.10">
    <property type="entry name" value="DD-peptidase/beta-lactamase superfamily"/>
    <property type="match status" value="1"/>
</dbReference>
<dbReference type="InterPro" id="IPR001466">
    <property type="entry name" value="Beta-lactam-related"/>
</dbReference>
<evidence type="ECO:0000313" key="3">
    <source>
        <dbReference type="EMBL" id="REF29968.1"/>
    </source>
</evidence>
<dbReference type="EMBL" id="QTUA01000001">
    <property type="protein sequence ID" value="REF29968.1"/>
    <property type="molecule type" value="Genomic_DNA"/>
</dbReference>
<evidence type="ECO:0000259" key="1">
    <source>
        <dbReference type="Pfam" id="PF00144"/>
    </source>
</evidence>
<accession>A0A3D9UKH7</accession>
<evidence type="ECO:0000259" key="2">
    <source>
        <dbReference type="Pfam" id="PF24491"/>
    </source>
</evidence>